<accession>A0A7H4M9Z6</accession>
<dbReference type="Proteomes" id="UP000254545">
    <property type="component" value="Unassembled WGS sequence"/>
</dbReference>
<dbReference type="PRINTS" id="PR00702">
    <property type="entry name" value="ACRIFLAVINRP"/>
</dbReference>
<keyword evidence="2" id="KW-0472">Membrane</keyword>
<proteinExistence type="predicted"/>
<dbReference type="PROSITE" id="PS50156">
    <property type="entry name" value="SSD"/>
    <property type="match status" value="1"/>
</dbReference>
<evidence type="ECO:0000313" key="4">
    <source>
        <dbReference type="EMBL" id="STS87146.1"/>
    </source>
</evidence>
<reference evidence="4 5" key="1">
    <citation type="submission" date="2018-06" db="EMBL/GenBank/DDBJ databases">
        <authorList>
            <consortium name="Pathogen Informatics"/>
            <person name="Doyle S."/>
        </authorList>
    </citation>
    <scope>NUCLEOTIDE SEQUENCE [LARGE SCALE GENOMIC DNA]</scope>
    <source>
        <strain evidence="4 5">NCTC9177</strain>
    </source>
</reference>
<feature type="region of interest" description="Disordered" evidence="1">
    <location>
        <begin position="151"/>
        <end position="212"/>
    </location>
</feature>
<dbReference type="AlphaFoldDB" id="A0A7H4M9Z6"/>
<dbReference type="PANTHER" id="PTHR32063">
    <property type="match status" value="1"/>
</dbReference>
<name>A0A7H4M9Z6_KLEVA</name>
<feature type="compositionally biased region" description="Basic and acidic residues" evidence="1">
    <location>
        <begin position="163"/>
        <end position="177"/>
    </location>
</feature>
<organism evidence="4 5">
    <name type="scientific">Klebsiella variicola</name>
    <dbReference type="NCBI Taxonomy" id="244366"/>
    <lineage>
        <taxon>Bacteria</taxon>
        <taxon>Pseudomonadati</taxon>
        <taxon>Pseudomonadota</taxon>
        <taxon>Gammaproteobacteria</taxon>
        <taxon>Enterobacterales</taxon>
        <taxon>Enterobacteriaceae</taxon>
        <taxon>Klebsiella/Raoultella group</taxon>
        <taxon>Klebsiella</taxon>
        <taxon>Klebsiella pneumoniae complex</taxon>
    </lineage>
</organism>
<keyword evidence="2" id="KW-0812">Transmembrane</keyword>
<evidence type="ECO:0000259" key="3">
    <source>
        <dbReference type="PROSITE" id="PS50156"/>
    </source>
</evidence>
<dbReference type="InterPro" id="IPR000731">
    <property type="entry name" value="SSD"/>
</dbReference>
<dbReference type="PANTHER" id="PTHR32063:SF32">
    <property type="entry name" value="AMINOGLYCOSIDE EFFLUX PUMP-RELATED"/>
    <property type="match status" value="1"/>
</dbReference>
<comment type="caution">
    <text evidence="4">The sequence shown here is derived from an EMBL/GenBank/DDBJ whole genome shotgun (WGS) entry which is preliminary data.</text>
</comment>
<evidence type="ECO:0000256" key="1">
    <source>
        <dbReference type="SAM" id="MobiDB-lite"/>
    </source>
</evidence>
<feature type="compositionally biased region" description="Basic residues" evidence="1">
    <location>
        <begin position="202"/>
        <end position="212"/>
    </location>
</feature>
<feature type="compositionally biased region" description="Low complexity" evidence="1">
    <location>
        <begin position="152"/>
        <end position="162"/>
    </location>
</feature>
<feature type="compositionally biased region" description="Gly residues" evidence="1">
    <location>
        <begin position="188"/>
        <end position="197"/>
    </location>
</feature>
<dbReference type="EMBL" id="UGKR01000003">
    <property type="protein sequence ID" value="STS87146.1"/>
    <property type="molecule type" value="Genomic_DNA"/>
</dbReference>
<feature type="transmembrane region" description="Helical" evidence="2">
    <location>
        <begin position="67"/>
        <end position="87"/>
    </location>
</feature>
<dbReference type="InterPro" id="IPR001036">
    <property type="entry name" value="Acrflvin-R"/>
</dbReference>
<evidence type="ECO:0000256" key="2">
    <source>
        <dbReference type="SAM" id="Phobius"/>
    </source>
</evidence>
<dbReference type="Gene3D" id="1.20.1640.10">
    <property type="entry name" value="Multidrug efflux transporter AcrB transmembrane domain"/>
    <property type="match status" value="1"/>
</dbReference>
<sequence length="212" mass="22039">MPVVLLGTFGVLALFGYSINTLTLFAMVLAIGLLVDDAIVVVENVERIMRDEGLPAREATEKSMGEISGALVAIALVLSAVFLPMAFFGGSTGVIYRQFSVTIISAMMLSVVVALTLTPALCGALLSHSKPHTKGFFGAFNRLWGAHGSRLPAPGARRPAPGRSDDGRLRVDLRGDGAGDVEAAGQLPAGGGPGGDHGPVHPARRGHRGAYR</sequence>
<dbReference type="GO" id="GO:0005886">
    <property type="term" value="C:plasma membrane"/>
    <property type="evidence" value="ECO:0007669"/>
    <property type="project" value="TreeGrafter"/>
</dbReference>
<evidence type="ECO:0000313" key="5">
    <source>
        <dbReference type="Proteomes" id="UP000254545"/>
    </source>
</evidence>
<protein>
    <submittedName>
        <fullName evidence="4">RND efflux system, inner membrane transporter CmeB</fullName>
    </submittedName>
</protein>
<gene>
    <name evidence="4" type="primary">mexB_2</name>
    <name evidence="4" type="ORF">NCTC9177_00924</name>
</gene>
<keyword evidence="2" id="KW-1133">Transmembrane helix</keyword>
<feature type="transmembrane region" description="Helical" evidence="2">
    <location>
        <begin position="99"/>
        <end position="126"/>
    </location>
</feature>
<dbReference type="Pfam" id="PF00873">
    <property type="entry name" value="ACR_tran"/>
    <property type="match status" value="1"/>
</dbReference>
<dbReference type="GO" id="GO:0042910">
    <property type="term" value="F:xenobiotic transmembrane transporter activity"/>
    <property type="evidence" value="ECO:0007669"/>
    <property type="project" value="TreeGrafter"/>
</dbReference>
<dbReference type="SUPFAM" id="SSF82866">
    <property type="entry name" value="Multidrug efflux transporter AcrB transmembrane domain"/>
    <property type="match status" value="1"/>
</dbReference>
<feature type="domain" description="SSD" evidence="3">
    <location>
        <begin position="1"/>
        <end position="124"/>
    </location>
</feature>